<evidence type="ECO:0000256" key="11">
    <source>
        <dbReference type="ARBA" id="ARBA00022889"/>
    </source>
</evidence>
<gene>
    <name evidence="18" type="primary">Reln</name>
    <name evidence="18" type="ORF">NPIL_611391</name>
</gene>
<keyword evidence="3" id="KW-0964">Secreted</keyword>
<dbReference type="Pfam" id="PF02014">
    <property type="entry name" value="Reeler"/>
    <property type="match status" value="1"/>
</dbReference>
<accession>A0A8X6MNF7</accession>
<reference evidence="18" key="1">
    <citation type="submission" date="2020-08" db="EMBL/GenBank/DDBJ databases">
        <title>Multicomponent nature underlies the extraordinary mechanical properties of spider dragline silk.</title>
        <authorList>
            <person name="Kono N."/>
            <person name="Nakamura H."/>
            <person name="Mori M."/>
            <person name="Yoshida Y."/>
            <person name="Ohtoshi R."/>
            <person name="Malay A.D."/>
            <person name="Moran D.A.P."/>
            <person name="Tomita M."/>
            <person name="Numata K."/>
            <person name="Arakawa K."/>
        </authorList>
    </citation>
    <scope>NUCLEOTIDE SEQUENCE</scope>
</reference>
<dbReference type="GO" id="GO:0001764">
    <property type="term" value="P:neuron migration"/>
    <property type="evidence" value="ECO:0007669"/>
    <property type="project" value="InterPro"/>
</dbReference>
<dbReference type="GO" id="GO:0043005">
    <property type="term" value="C:neuron projection"/>
    <property type="evidence" value="ECO:0007669"/>
    <property type="project" value="TreeGrafter"/>
</dbReference>
<dbReference type="GO" id="GO:0007155">
    <property type="term" value="P:cell adhesion"/>
    <property type="evidence" value="ECO:0007669"/>
    <property type="project" value="UniProtKB-KW"/>
</dbReference>
<dbReference type="InterPro" id="IPR002861">
    <property type="entry name" value="Reeler_dom"/>
</dbReference>
<evidence type="ECO:0000256" key="14">
    <source>
        <dbReference type="ARBA" id="ARBA00044961"/>
    </source>
</evidence>
<evidence type="ECO:0000256" key="15">
    <source>
        <dbReference type="ARBA" id="ARBA00046064"/>
    </source>
</evidence>
<comment type="caution">
    <text evidence="18">The sequence shown here is derived from an EMBL/GenBank/DDBJ whole genome shotgun (WGS) entry which is preliminary data.</text>
</comment>
<organism evidence="18 19">
    <name type="scientific">Nephila pilipes</name>
    <name type="common">Giant wood spider</name>
    <name type="synonym">Nephila maculata</name>
    <dbReference type="NCBI Taxonomy" id="299642"/>
    <lineage>
        <taxon>Eukaryota</taxon>
        <taxon>Metazoa</taxon>
        <taxon>Ecdysozoa</taxon>
        <taxon>Arthropoda</taxon>
        <taxon>Chelicerata</taxon>
        <taxon>Arachnida</taxon>
        <taxon>Araneae</taxon>
        <taxon>Araneomorphae</taxon>
        <taxon>Entelegynae</taxon>
        <taxon>Araneoidea</taxon>
        <taxon>Nephilidae</taxon>
        <taxon>Nephila</taxon>
    </lineage>
</organism>
<dbReference type="AlphaFoldDB" id="A0A8X6MNF7"/>
<dbReference type="Gene3D" id="2.60.40.4060">
    <property type="entry name" value="Reeler domain"/>
    <property type="match status" value="1"/>
</dbReference>
<feature type="domain" description="Reelin" evidence="17">
    <location>
        <begin position="85"/>
        <end position="248"/>
    </location>
</feature>
<keyword evidence="19" id="KW-1185">Reference proteome</keyword>
<proteinExistence type="inferred from homology"/>
<keyword evidence="7" id="KW-0378">Hydrolase</keyword>
<dbReference type="EMBL" id="BMAW01095275">
    <property type="protein sequence ID" value="GFS69486.1"/>
    <property type="molecule type" value="Genomic_DNA"/>
</dbReference>
<evidence type="ECO:0000259" key="17">
    <source>
        <dbReference type="PROSITE" id="PS51019"/>
    </source>
</evidence>
<keyword evidence="16" id="KW-1133">Transmembrane helix</keyword>
<dbReference type="GO" id="GO:0046872">
    <property type="term" value="F:metal ion binding"/>
    <property type="evidence" value="ECO:0007669"/>
    <property type="project" value="UniProtKB-KW"/>
</dbReference>
<dbReference type="Proteomes" id="UP000887013">
    <property type="component" value="Unassembled WGS sequence"/>
</dbReference>
<keyword evidence="8" id="KW-0720">Serine protease</keyword>
<dbReference type="GO" id="GO:0007417">
    <property type="term" value="P:central nervous system development"/>
    <property type="evidence" value="ECO:0007669"/>
    <property type="project" value="InterPro"/>
</dbReference>
<dbReference type="GO" id="GO:0070325">
    <property type="term" value="F:lipoprotein particle receptor binding"/>
    <property type="evidence" value="ECO:0007669"/>
    <property type="project" value="InterPro"/>
</dbReference>
<dbReference type="Pfam" id="PF21471">
    <property type="entry name" value="Reelin_subrepeat-B"/>
    <property type="match status" value="1"/>
</dbReference>
<dbReference type="GO" id="GO:0008236">
    <property type="term" value="F:serine-type peptidase activity"/>
    <property type="evidence" value="ECO:0007669"/>
    <property type="project" value="UniProtKB-KW"/>
</dbReference>
<comment type="function">
    <text evidence="15">Extracellular matrix serine protease secreted by pioneer neurons that plays a role in layering of neurons in the cerebral cortex and cerebellum by coordinating cell positioning during neurodevelopment. Regulates microtubule function in neurons and neuronal migration. Binding to the extracellular domains of lipoprotein receptors VLDLR and LRP8/APOER2 induces tyrosine phosphorylation of DAB1 and modulation of TAU phosphorylation. Affects migration of sympathetic preganglionic neurons in the spinal cord, where it seems to act as a barrier to neuronal migration. Enzymatic activity is important for the modulation of cell adhesion.</text>
</comment>
<dbReference type="PROSITE" id="PS51019">
    <property type="entry name" value="REELIN"/>
    <property type="match status" value="1"/>
</dbReference>
<evidence type="ECO:0000313" key="18">
    <source>
        <dbReference type="EMBL" id="GFS69486.1"/>
    </source>
</evidence>
<dbReference type="InterPro" id="IPR034968">
    <property type="entry name" value="Reelin"/>
</dbReference>
<name>A0A8X6MNF7_NEPPI</name>
<evidence type="ECO:0000256" key="7">
    <source>
        <dbReference type="ARBA" id="ARBA00022801"/>
    </source>
</evidence>
<evidence type="ECO:0000256" key="4">
    <source>
        <dbReference type="ARBA" id="ARBA00022530"/>
    </source>
</evidence>
<keyword evidence="16" id="KW-0472">Membrane</keyword>
<dbReference type="PANTHER" id="PTHR11841:SF1">
    <property type="entry name" value="REELIN"/>
    <property type="match status" value="1"/>
</dbReference>
<evidence type="ECO:0000256" key="5">
    <source>
        <dbReference type="ARBA" id="ARBA00022670"/>
    </source>
</evidence>
<evidence type="ECO:0000256" key="10">
    <source>
        <dbReference type="ARBA" id="ARBA00022837"/>
    </source>
</evidence>
<dbReference type="InterPro" id="IPR042307">
    <property type="entry name" value="Reeler_sf"/>
</dbReference>
<protein>
    <recommendedName>
        <fullName evidence="13">Reelin</fullName>
    </recommendedName>
</protein>
<comment type="subunit">
    <text evidence="14">Oligomer of disulfide-linked homodimers.</text>
</comment>
<dbReference type="PANTHER" id="PTHR11841">
    <property type="entry name" value="REELIN"/>
    <property type="match status" value="1"/>
</dbReference>
<evidence type="ECO:0000256" key="2">
    <source>
        <dbReference type="ARBA" id="ARBA00022473"/>
    </source>
</evidence>
<evidence type="ECO:0000256" key="8">
    <source>
        <dbReference type="ARBA" id="ARBA00022825"/>
    </source>
</evidence>
<dbReference type="InterPro" id="IPR049419">
    <property type="entry name" value="Reelin_subrepeat-B"/>
</dbReference>
<keyword evidence="2" id="KW-0217">Developmental protein</keyword>
<feature type="transmembrane region" description="Helical" evidence="16">
    <location>
        <begin position="33"/>
        <end position="55"/>
    </location>
</feature>
<keyword evidence="5" id="KW-0645">Protease</keyword>
<keyword evidence="16" id="KW-0812">Transmembrane</keyword>
<evidence type="ECO:0000256" key="16">
    <source>
        <dbReference type="SAM" id="Phobius"/>
    </source>
</evidence>
<feature type="transmembrane region" description="Helical" evidence="16">
    <location>
        <begin position="67"/>
        <end position="84"/>
    </location>
</feature>
<dbReference type="OrthoDB" id="6409725at2759"/>
<keyword evidence="9" id="KW-0862">Zinc</keyword>
<dbReference type="CDD" id="cd08544">
    <property type="entry name" value="Reeler"/>
    <property type="match status" value="1"/>
</dbReference>
<evidence type="ECO:0000256" key="3">
    <source>
        <dbReference type="ARBA" id="ARBA00022525"/>
    </source>
</evidence>
<evidence type="ECO:0000256" key="6">
    <source>
        <dbReference type="ARBA" id="ARBA00022723"/>
    </source>
</evidence>
<dbReference type="Gene3D" id="2.60.120.260">
    <property type="entry name" value="Galactose-binding domain-like"/>
    <property type="match status" value="2"/>
</dbReference>
<comment type="subcellular location">
    <subcellularLocation>
        <location evidence="1">Secreted</location>
        <location evidence="1">Extracellular space</location>
        <location evidence="1">Extracellular matrix</location>
    </subcellularLocation>
</comment>
<keyword evidence="10" id="KW-0106">Calcium</keyword>
<evidence type="ECO:0000256" key="1">
    <source>
        <dbReference type="ARBA" id="ARBA00004498"/>
    </source>
</evidence>
<sequence>MKAGSKEIRVVFLSIGHYRAVPTGHWMIELLPIIPFEFPVASIYDLLAFIMRSILLKNMAAMLQNPSFVFAFFLLAINLNIQLINTQNLASVASPFFFLCQYHRDLDQPGAVRGEIALSVNIKGNPEYYEPGKVYEVTVSSSLDFDGFLMTGLYTAPSGTMAKTMNLLNPNLPNEQDGVRGLVCAIVHSHLSHRPAKSLMFLWMAPPSGTGCVNFLATASLGHEVLFKDTLALQLCEAGDSATSTDNPVMSVVHDPGLVIREDFENYDAANSLIWSEMISGVVNDQCGSVLHGKAATFCSATGPRSLTTVSLNTTTASTLQFALGVGNCSIAVDEPPINVYYGTGKCTKWHELEQIRLQPAVETTVHILCLPPSAKATDVCFQWHQESSSSSGKFKGCWAIDNIIISSVSDRPKFVEDNFDPIDPGNFLFFPGGTVQRKCHSDGNALTFSGHGRQKRAVVTRDLDMSTVIASEDILFNEMFNKAITSWVVKGGELSSKCEISNYKQALVMSAKGTRIFCSPFVDAAKAGNLRFHFLFGKKVFFFKFKIIH</sequence>
<keyword evidence="6" id="KW-0479">Metal-binding</keyword>
<evidence type="ECO:0000256" key="12">
    <source>
        <dbReference type="ARBA" id="ARBA00023773"/>
    </source>
</evidence>
<evidence type="ECO:0000256" key="13">
    <source>
        <dbReference type="ARBA" id="ARBA00023900"/>
    </source>
</evidence>
<keyword evidence="4" id="KW-0272">Extracellular matrix</keyword>
<keyword evidence="11" id="KW-0130">Cell adhesion</keyword>
<evidence type="ECO:0000313" key="19">
    <source>
        <dbReference type="Proteomes" id="UP000887013"/>
    </source>
</evidence>
<dbReference type="GO" id="GO:0006508">
    <property type="term" value="P:proteolysis"/>
    <property type="evidence" value="ECO:0007669"/>
    <property type="project" value="UniProtKB-KW"/>
</dbReference>
<comment type="similarity">
    <text evidence="12">Belongs to the reelin family.</text>
</comment>
<dbReference type="GO" id="GO:0005615">
    <property type="term" value="C:extracellular space"/>
    <property type="evidence" value="ECO:0007669"/>
    <property type="project" value="TreeGrafter"/>
</dbReference>
<evidence type="ECO:0000256" key="9">
    <source>
        <dbReference type="ARBA" id="ARBA00022833"/>
    </source>
</evidence>